<organism evidence="3 4">
    <name type="scientific">Homarus americanus</name>
    <name type="common">American lobster</name>
    <dbReference type="NCBI Taxonomy" id="6706"/>
    <lineage>
        <taxon>Eukaryota</taxon>
        <taxon>Metazoa</taxon>
        <taxon>Ecdysozoa</taxon>
        <taxon>Arthropoda</taxon>
        <taxon>Crustacea</taxon>
        <taxon>Multicrustacea</taxon>
        <taxon>Malacostraca</taxon>
        <taxon>Eumalacostraca</taxon>
        <taxon>Eucarida</taxon>
        <taxon>Decapoda</taxon>
        <taxon>Pleocyemata</taxon>
        <taxon>Astacidea</taxon>
        <taxon>Nephropoidea</taxon>
        <taxon>Nephropidae</taxon>
        <taxon>Homarus</taxon>
    </lineage>
</organism>
<gene>
    <name evidence="3" type="ORF">Hamer_G009937</name>
</gene>
<accession>A0A8J5NAI9</accession>
<evidence type="ECO:0000256" key="2">
    <source>
        <dbReference type="SAM" id="SignalP"/>
    </source>
</evidence>
<comment type="caution">
    <text evidence="3">The sequence shown here is derived from an EMBL/GenBank/DDBJ whole genome shotgun (WGS) entry which is preliminary data.</text>
</comment>
<evidence type="ECO:0000313" key="4">
    <source>
        <dbReference type="Proteomes" id="UP000747542"/>
    </source>
</evidence>
<feature type="region of interest" description="Disordered" evidence="1">
    <location>
        <begin position="33"/>
        <end position="81"/>
    </location>
</feature>
<dbReference type="EMBL" id="JAHLQT010004633">
    <property type="protein sequence ID" value="KAG7175899.1"/>
    <property type="molecule type" value="Genomic_DNA"/>
</dbReference>
<keyword evidence="4" id="KW-1185">Reference proteome</keyword>
<evidence type="ECO:0008006" key="5">
    <source>
        <dbReference type="Google" id="ProtNLM"/>
    </source>
</evidence>
<dbReference type="AlphaFoldDB" id="A0A8J5NAI9"/>
<proteinExistence type="predicted"/>
<protein>
    <recommendedName>
        <fullName evidence="5">Exophilin 5</fullName>
    </recommendedName>
</protein>
<feature type="compositionally biased region" description="Polar residues" evidence="1">
    <location>
        <begin position="376"/>
        <end position="389"/>
    </location>
</feature>
<sequence length="647" mass="71259">MPLKLVQEIAQLLLLLLHPIGIIVPQRKKPGKGKVLHPLSHSKNNNAITEETSLSSEEDSSPCPSSPPCVLSDTSSQPFNKHDKTVQDEEQLVAPAVKDINLISDVDDSLWSDELNMGICDISGINIVCDTDIRQSVREKVEVTANESDKDSVIDKVKVDTILSADIFDDDLFNESVIRTTQAMEEALTDIDESNVLSSVTEERCVKVSEILFENFQEHHESEKSALQSLSGVKVIGAGQKNSLEEQCKPNDNFSDIVDGKASNRPFKNVTDTIYKSHSATYHDNKQKPCQSIKNSNNEGKIITFGDQSRSNTSHIIKNHSISGGESSCTPILAKTCSSLINNSHRQSRKSFRLESNPQTCSRTKTDKISLVLNVKSSTDSESKSVQSSKNHKLNKGSVNSSVHFTLSSLPSSSPLLRNSECNNESARLTNKGQTMRGLLLRSHSTSNAKISGGDVSSAVQRSKSSIAGDFSREFEDDDEFFESLVSHLPEDGEELIKNTHFQQGTTGCIPKCRKVAAARCKPKFSFKDSSLQSFRDNQEDNKEVVQEKMLQVVSGTTLETPNLSESFVGGRRNQRSFIHSKQAMTSCPQNSKPCNNKLPSVNMERSLVQKNIYTPFDVPPLSQAFKSSDSMTVSLPVGQNRKETAC</sequence>
<evidence type="ECO:0000256" key="1">
    <source>
        <dbReference type="SAM" id="MobiDB-lite"/>
    </source>
</evidence>
<feature type="signal peptide" evidence="2">
    <location>
        <begin position="1"/>
        <end position="22"/>
    </location>
</feature>
<keyword evidence="2" id="KW-0732">Signal</keyword>
<evidence type="ECO:0000313" key="3">
    <source>
        <dbReference type="EMBL" id="KAG7175899.1"/>
    </source>
</evidence>
<name>A0A8J5NAI9_HOMAM</name>
<reference evidence="3" key="1">
    <citation type="journal article" date="2021" name="Sci. Adv.">
        <title>The American lobster genome reveals insights on longevity, neural, and immune adaptations.</title>
        <authorList>
            <person name="Polinski J.M."/>
            <person name="Zimin A.V."/>
            <person name="Clark K.F."/>
            <person name="Kohn A.B."/>
            <person name="Sadowski N."/>
            <person name="Timp W."/>
            <person name="Ptitsyn A."/>
            <person name="Khanna P."/>
            <person name="Romanova D.Y."/>
            <person name="Williams P."/>
            <person name="Greenwood S.J."/>
            <person name="Moroz L.L."/>
            <person name="Walt D.R."/>
            <person name="Bodnar A.G."/>
        </authorList>
    </citation>
    <scope>NUCLEOTIDE SEQUENCE</scope>
    <source>
        <strain evidence="3">GMGI-L3</strain>
    </source>
</reference>
<feature type="region of interest" description="Disordered" evidence="1">
    <location>
        <begin position="376"/>
        <end position="397"/>
    </location>
</feature>
<dbReference type="Proteomes" id="UP000747542">
    <property type="component" value="Unassembled WGS sequence"/>
</dbReference>
<feature type="chain" id="PRO_5035299158" description="Exophilin 5" evidence="2">
    <location>
        <begin position="23"/>
        <end position="647"/>
    </location>
</feature>